<organism evidence="7 8">
    <name type="scientific">Pichia membranifaciens</name>
    <dbReference type="NCBI Taxonomy" id="4926"/>
    <lineage>
        <taxon>Eukaryota</taxon>
        <taxon>Fungi</taxon>
        <taxon>Dikarya</taxon>
        <taxon>Ascomycota</taxon>
        <taxon>Saccharomycotina</taxon>
        <taxon>Pichiomycetes</taxon>
        <taxon>Pichiales</taxon>
        <taxon>Pichiaceae</taxon>
        <taxon>Pichia</taxon>
    </lineage>
</organism>
<feature type="compositionally biased region" description="Basic and acidic residues" evidence="5">
    <location>
        <begin position="180"/>
        <end position="203"/>
    </location>
</feature>
<keyword evidence="2 4" id="KW-0863">Zinc-finger</keyword>
<feature type="domain" description="DNL-type" evidence="6">
    <location>
        <begin position="80"/>
        <end position="175"/>
    </location>
</feature>
<evidence type="ECO:0000313" key="8">
    <source>
        <dbReference type="Proteomes" id="UP000186136"/>
    </source>
</evidence>
<dbReference type="GO" id="GO:0005739">
    <property type="term" value="C:mitochondrion"/>
    <property type="evidence" value="ECO:0007669"/>
    <property type="project" value="TreeGrafter"/>
</dbReference>
<dbReference type="PANTHER" id="PTHR20922">
    <property type="entry name" value="DNL-TYPE ZINC FINGER PROTEIN"/>
    <property type="match status" value="1"/>
</dbReference>
<dbReference type="PANTHER" id="PTHR20922:SF13">
    <property type="entry name" value="DNL-TYPE ZINC FINGER PROTEIN"/>
    <property type="match status" value="1"/>
</dbReference>
<feature type="region of interest" description="Disordered" evidence="5">
    <location>
        <begin position="32"/>
        <end position="71"/>
    </location>
</feature>
<dbReference type="InterPro" id="IPR024158">
    <property type="entry name" value="Mt_import_TIM15"/>
</dbReference>
<evidence type="ECO:0000313" key="7">
    <source>
        <dbReference type="EMBL" id="GAV28700.1"/>
    </source>
</evidence>
<evidence type="ECO:0000256" key="1">
    <source>
        <dbReference type="ARBA" id="ARBA00022723"/>
    </source>
</evidence>
<dbReference type="GO" id="GO:0006457">
    <property type="term" value="P:protein folding"/>
    <property type="evidence" value="ECO:0007669"/>
    <property type="project" value="TreeGrafter"/>
</dbReference>
<sequence>MLRRVLKINNSTPKSLGVFASSPRYFTSYYPLRNAEDQPDGGHSHTHNGTPCSGHSHNHSHSLSHSHSHAGLADRNTLKMDKPMLMLAFTCKKCDTRSSHVMSKQAYQHGTILVQCPGCKSRHLVADHLKIFSDHRIKLEDIMKAQGENIRTDTTDLVFEDIPESLKKLIGHHAKNAPAEYKKETESSEETPKLSTKADESDSNKAASSGAT</sequence>
<proteinExistence type="predicted"/>
<dbReference type="OrthoDB" id="512667at2759"/>
<evidence type="ECO:0000256" key="3">
    <source>
        <dbReference type="ARBA" id="ARBA00022833"/>
    </source>
</evidence>
<dbReference type="AlphaFoldDB" id="A0A1Q2YGK7"/>
<keyword evidence="1" id="KW-0479">Metal-binding</keyword>
<dbReference type="GO" id="GO:0050821">
    <property type="term" value="P:protein stabilization"/>
    <property type="evidence" value="ECO:0007669"/>
    <property type="project" value="TreeGrafter"/>
</dbReference>
<keyword evidence="3" id="KW-0862">Zinc</keyword>
<name>A0A1Q2YGK7_9ASCO</name>
<dbReference type="PROSITE" id="PS51501">
    <property type="entry name" value="ZF_DNL"/>
    <property type="match status" value="1"/>
</dbReference>
<dbReference type="EMBL" id="BDGI01000077">
    <property type="protein sequence ID" value="GAV28700.1"/>
    <property type="molecule type" value="Genomic_DNA"/>
</dbReference>
<dbReference type="GO" id="GO:0030150">
    <property type="term" value="P:protein import into mitochondrial matrix"/>
    <property type="evidence" value="ECO:0007669"/>
    <property type="project" value="TreeGrafter"/>
</dbReference>
<protein>
    <recommendedName>
        <fullName evidence="6">DNL-type domain-containing protein</fullName>
    </recommendedName>
</protein>
<reference evidence="7 8" key="1">
    <citation type="submission" date="2016-08" db="EMBL/GenBank/DDBJ databases">
        <title>Whole genome shotgun sequence of Pichia membranifaciens KS47-1.</title>
        <authorList>
            <person name="Konishi M."/>
            <person name="Ishida M."/>
            <person name="Arakawa T."/>
            <person name="Kato Y."/>
            <person name="Horiuchi J."/>
        </authorList>
    </citation>
    <scope>NUCLEOTIDE SEQUENCE [LARGE SCALE GENOMIC DNA]</scope>
    <source>
        <strain evidence="7 8">KS47-1</strain>
    </source>
</reference>
<accession>A0A1Q2YGK7</accession>
<dbReference type="GO" id="GO:0008270">
    <property type="term" value="F:zinc ion binding"/>
    <property type="evidence" value="ECO:0007669"/>
    <property type="project" value="UniProtKB-KW"/>
</dbReference>
<comment type="caution">
    <text evidence="7">The sequence shown here is derived from an EMBL/GenBank/DDBJ whole genome shotgun (WGS) entry which is preliminary data.</text>
</comment>
<gene>
    <name evidence="7" type="ORF">PMKS-002174</name>
</gene>
<dbReference type="Proteomes" id="UP000186136">
    <property type="component" value="Unassembled WGS sequence"/>
</dbReference>
<evidence type="ECO:0000256" key="2">
    <source>
        <dbReference type="ARBA" id="ARBA00022771"/>
    </source>
</evidence>
<dbReference type="InterPro" id="IPR007853">
    <property type="entry name" value="Znf_DNL-typ"/>
</dbReference>
<feature type="compositionally biased region" description="Basic residues" evidence="5">
    <location>
        <begin position="56"/>
        <end position="68"/>
    </location>
</feature>
<evidence type="ECO:0000256" key="4">
    <source>
        <dbReference type="PROSITE-ProRule" id="PRU00834"/>
    </source>
</evidence>
<feature type="region of interest" description="Disordered" evidence="5">
    <location>
        <begin position="173"/>
        <end position="212"/>
    </location>
</feature>
<evidence type="ECO:0000259" key="6">
    <source>
        <dbReference type="PROSITE" id="PS51501"/>
    </source>
</evidence>
<dbReference type="Pfam" id="PF05180">
    <property type="entry name" value="zf-DNL"/>
    <property type="match status" value="1"/>
</dbReference>
<dbReference type="GO" id="GO:0051087">
    <property type="term" value="F:protein-folding chaperone binding"/>
    <property type="evidence" value="ECO:0007669"/>
    <property type="project" value="TreeGrafter"/>
</dbReference>
<keyword evidence="8" id="KW-1185">Reference proteome</keyword>
<feature type="compositionally biased region" description="Basic and acidic residues" evidence="5">
    <location>
        <begin position="34"/>
        <end position="43"/>
    </location>
</feature>
<evidence type="ECO:0000256" key="5">
    <source>
        <dbReference type="SAM" id="MobiDB-lite"/>
    </source>
</evidence>